<evidence type="ECO:0000256" key="1">
    <source>
        <dbReference type="SAM" id="MobiDB-lite"/>
    </source>
</evidence>
<keyword evidence="3" id="KW-1185">Reference proteome</keyword>
<accession>M1VC79</accession>
<dbReference type="RefSeq" id="XP_005536388.1">
    <property type="nucleotide sequence ID" value="XM_005536331.1"/>
</dbReference>
<name>M1VC79_CYAM1</name>
<proteinExistence type="predicted"/>
<dbReference type="KEGG" id="cme:CYME_CMI317C"/>
<reference evidence="2 3" key="1">
    <citation type="journal article" date="2004" name="Nature">
        <title>Genome sequence of the ultrasmall unicellular red alga Cyanidioschyzon merolae 10D.</title>
        <authorList>
            <person name="Matsuzaki M."/>
            <person name="Misumi O."/>
            <person name="Shin-i T."/>
            <person name="Maruyama S."/>
            <person name="Takahara M."/>
            <person name="Miyagishima S."/>
            <person name="Mori T."/>
            <person name="Nishida K."/>
            <person name="Yagisawa F."/>
            <person name="Nishida K."/>
            <person name="Yoshida Y."/>
            <person name="Nishimura Y."/>
            <person name="Nakao S."/>
            <person name="Kobayashi T."/>
            <person name="Momoyama Y."/>
            <person name="Higashiyama T."/>
            <person name="Minoda A."/>
            <person name="Sano M."/>
            <person name="Nomoto H."/>
            <person name="Oishi K."/>
            <person name="Hayashi H."/>
            <person name="Ohta F."/>
            <person name="Nishizaka S."/>
            <person name="Haga S."/>
            <person name="Miura S."/>
            <person name="Morishita T."/>
            <person name="Kabeya Y."/>
            <person name="Terasawa K."/>
            <person name="Suzuki Y."/>
            <person name="Ishii Y."/>
            <person name="Asakawa S."/>
            <person name="Takano H."/>
            <person name="Ohta N."/>
            <person name="Kuroiwa H."/>
            <person name="Tanaka K."/>
            <person name="Shimizu N."/>
            <person name="Sugano S."/>
            <person name="Sato N."/>
            <person name="Nozaki H."/>
            <person name="Ogasawara N."/>
            <person name="Kohara Y."/>
            <person name="Kuroiwa T."/>
        </authorList>
    </citation>
    <scope>NUCLEOTIDE SEQUENCE [LARGE SCALE GENOMIC DNA]</scope>
    <source>
        <strain evidence="2 3">10D</strain>
    </source>
</reference>
<dbReference type="GeneID" id="16993717"/>
<dbReference type="AlphaFoldDB" id="M1VC79"/>
<evidence type="ECO:0000313" key="2">
    <source>
        <dbReference type="EMBL" id="BAM80102.1"/>
    </source>
</evidence>
<feature type="region of interest" description="Disordered" evidence="1">
    <location>
        <begin position="1"/>
        <end position="36"/>
    </location>
</feature>
<dbReference type="OrthoDB" id="214at2759"/>
<dbReference type="Proteomes" id="UP000007014">
    <property type="component" value="Chromosome 9"/>
</dbReference>
<feature type="compositionally biased region" description="Low complexity" evidence="1">
    <location>
        <begin position="11"/>
        <end position="29"/>
    </location>
</feature>
<dbReference type="EMBL" id="AP006491">
    <property type="protein sequence ID" value="BAM80102.1"/>
    <property type="molecule type" value="Genomic_DNA"/>
</dbReference>
<protein>
    <submittedName>
        <fullName evidence="2">Uncharacterized protein</fullName>
    </submittedName>
</protein>
<organism evidence="2 3">
    <name type="scientific">Cyanidioschyzon merolae (strain NIES-3377 / 10D)</name>
    <name type="common">Unicellular red alga</name>
    <dbReference type="NCBI Taxonomy" id="280699"/>
    <lineage>
        <taxon>Eukaryota</taxon>
        <taxon>Rhodophyta</taxon>
        <taxon>Bangiophyceae</taxon>
        <taxon>Cyanidiales</taxon>
        <taxon>Cyanidiaceae</taxon>
        <taxon>Cyanidioschyzon</taxon>
    </lineage>
</organism>
<gene>
    <name evidence="2" type="ORF">CYME_CMI317C</name>
</gene>
<evidence type="ECO:0000313" key="3">
    <source>
        <dbReference type="Proteomes" id="UP000007014"/>
    </source>
</evidence>
<reference evidence="2 3" key="2">
    <citation type="journal article" date="2007" name="BMC Biol.">
        <title>A 100%-complete sequence reveals unusually simple genomic features in the hot-spring red alga Cyanidioschyzon merolae.</title>
        <authorList>
            <person name="Nozaki H."/>
            <person name="Takano H."/>
            <person name="Misumi O."/>
            <person name="Terasawa K."/>
            <person name="Matsuzaki M."/>
            <person name="Maruyama S."/>
            <person name="Nishida K."/>
            <person name="Yagisawa F."/>
            <person name="Yoshida Y."/>
            <person name="Fujiwara T."/>
            <person name="Takio S."/>
            <person name="Tamura K."/>
            <person name="Chung S.J."/>
            <person name="Nakamura S."/>
            <person name="Kuroiwa H."/>
            <person name="Tanaka K."/>
            <person name="Sato N."/>
            <person name="Kuroiwa T."/>
        </authorList>
    </citation>
    <scope>NUCLEOTIDE SEQUENCE [LARGE SCALE GENOMIC DNA]</scope>
    <source>
        <strain evidence="2 3">10D</strain>
    </source>
</reference>
<sequence>MPAQTSGTFIAPTPRRSSRPGAGRRPAPGLERTSQVLDRCTETLPELASKSASTNVDDQLGNSRSADRPHFIIRAAGEQGRVDHYLKVRKRLFGSFAIYKLGLDLNLRTGELLFRSSCKDRLIGGKLTMRNAELRWTKTWRFESLRLVCGGALHALSGASNLFMHISVRGQSRGTQDLPGFYCSAEVPPRSRLQPSHGIQLQLKGSIELPEASYVVSPEAWQAQYSNIVGHLREANVIVRLD</sequence>